<dbReference type="AlphaFoldDB" id="A0AAE0JN74"/>
<dbReference type="GeneID" id="87861148"/>
<dbReference type="EMBL" id="JAUEPP010000001">
    <property type="protein sequence ID" value="KAK3354612.1"/>
    <property type="molecule type" value="Genomic_DNA"/>
</dbReference>
<evidence type="ECO:0000313" key="1">
    <source>
        <dbReference type="EMBL" id="KAK3354612.1"/>
    </source>
</evidence>
<accession>A0AAE0JN74</accession>
<dbReference type="Proteomes" id="UP001278500">
    <property type="component" value="Unassembled WGS sequence"/>
</dbReference>
<comment type="caution">
    <text evidence="1">The sequence shown here is derived from an EMBL/GenBank/DDBJ whole genome shotgun (WGS) entry which is preliminary data.</text>
</comment>
<proteinExistence type="predicted"/>
<organism evidence="1 2">
    <name type="scientific">Neurospora tetraspora</name>
    <dbReference type="NCBI Taxonomy" id="94610"/>
    <lineage>
        <taxon>Eukaryota</taxon>
        <taxon>Fungi</taxon>
        <taxon>Dikarya</taxon>
        <taxon>Ascomycota</taxon>
        <taxon>Pezizomycotina</taxon>
        <taxon>Sordariomycetes</taxon>
        <taxon>Sordariomycetidae</taxon>
        <taxon>Sordariales</taxon>
        <taxon>Sordariaceae</taxon>
        <taxon>Neurospora</taxon>
    </lineage>
</organism>
<dbReference type="RefSeq" id="XP_062685990.1">
    <property type="nucleotide sequence ID" value="XM_062823994.1"/>
</dbReference>
<sequence>MWDLWFDIVEESELMEDDDEPVFFGPPRPPAWFHWVAGHGEPPVFPAGLLPIGSEFQVDDLLWDGAFLILPQGPVPEPRDVDDSSGPFWAPPSVTPRQHHFLPREHRTRDEDELSLQMLEEGTAENRVIDPLDNLLLDRPPWAPDFPPPPRATIRDVVNLVESEPPLPPPGWQTALTLLRPWFHEAPWRLEPVTHIPEHIIGQDELGLWVDDAVEVLIRRNRTLLQFINFDIRQEMTAALDVPRA</sequence>
<reference evidence="1" key="1">
    <citation type="journal article" date="2023" name="Mol. Phylogenet. Evol.">
        <title>Genome-scale phylogeny and comparative genomics of the fungal order Sordariales.</title>
        <authorList>
            <person name="Hensen N."/>
            <person name="Bonometti L."/>
            <person name="Westerberg I."/>
            <person name="Brannstrom I.O."/>
            <person name="Guillou S."/>
            <person name="Cros-Aarteil S."/>
            <person name="Calhoun S."/>
            <person name="Haridas S."/>
            <person name="Kuo A."/>
            <person name="Mondo S."/>
            <person name="Pangilinan J."/>
            <person name="Riley R."/>
            <person name="LaButti K."/>
            <person name="Andreopoulos B."/>
            <person name="Lipzen A."/>
            <person name="Chen C."/>
            <person name="Yan M."/>
            <person name="Daum C."/>
            <person name="Ng V."/>
            <person name="Clum A."/>
            <person name="Steindorff A."/>
            <person name="Ohm R.A."/>
            <person name="Martin F."/>
            <person name="Silar P."/>
            <person name="Natvig D.O."/>
            <person name="Lalanne C."/>
            <person name="Gautier V."/>
            <person name="Ament-Velasquez S.L."/>
            <person name="Kruys A."/>
            <person name="Hutchinson M.I."/>
            <person name="Powell A.J."/>
            <person name="Barry K."/>
            <person name="Miller A.N."/>
            <person name="Grigoriev I.V."/>
            <person name="Debuchy R."/>
            <person name="Gladieux P."/>
            <person name="Hiltunen Thoren M."/>
            <person name="Johannesson H."/>
        </authorList>
    </citation>
    <scope>NUCLEOTIDE SEQUENCE</scope>
    <source>
        <strain evidence="1">CBS 560.94</strain>
    </source>
</reference>
<name>A0AAE0JN74_9PEZI</name>
<reference evidence="1" key="2">
    <citation type="submission" date="2023-06" db="EMBL/GenBank/DDBJ databases">
        <authorList>
            <consortium name="Lawrence Berkeley National Laboratory"/>
            <person name="Haridas S."/>
            <person name="Hensen N."/>
            <person name="Bonometti L."/>
            <person name="Westerberg I."/>
            <person name="Brannstrom I.O."/>
            <person name="Guillou S."/>
            <person name="Cros-Aarteil S."/>
            <person name="Calhoun S."/>
            <person name="Kuo A."/>
            <person name="Mondo S."/>
            <person name="Pangilinan J."/>
            <person name="Riley R."/>
            <person name="Labutti K."/>
            <person name="Andreopoulos B."/>
            <person name="Lipzen A."/>
            <person name="Chen C."/>
            <person name="Yanf M."/>
            <person name="Daum C."/>
            <person name="Ng V."/>
            <person name="Clum A."/>
            <person name="Steindorff A."/>
            <person name="Ohm R."/>
            <person name="Martin F."/>
            <person name="Silar P."/>
            <person name="Natvig D."/>
            <person name="Lalanne C."/>
            <person name="Gautier V."/>
            <person name="Ament-Velasquez S.L."/>
            <person name="Kruys A."/>
            <person name="Hutchinson M.I."/>
            <person name="Powell A.J."/>
            <person name="Barry K."/>
            <person name="Miller A.N."/>
            <person name="Grigoriev I.V."/>
            <person name="Debuchy R."/>
            <person name="Gladieux P."/>
            <person name="Thoren M.H."/>
            <person name="Johannesson H."/>
        </authorList>
    </citation>
    <scope>NUCLEOTIDE SEQUENCE</scope>
    <source>
        <strain evidence="1">CBS 560.94</strain>
    </source>
</reference>
<gene>
    <name evidence="1" type="ORF">B0H65DRAFT_415586</name>
</gene>
<protein>
    <submittedName>
        <fullName evidence="1">Uncharacterized protein</fullName>
    </submittedName>
</protein>
<evidence type="ECO:0000313" key="2">
    <source>
        <dbReference type="Proteomes" id="UP001278500"/>
    </source>
</evidence>
<keyword evidence="2" id="KW-1185">Reference proteome</keyword>